<comment type="function">
    <text evidence="1 14">Adds a GMP to the 5'-end of tRNA(His) after transcription and RNase P cleavage.</text>
</comment>
<evidence type="ECO:0000256" key="9">
    <source>
        <dbReference type="ARBA" id="ARBA00022741"/>
    </source>
</evidence>
<keyword evidence="8 14" id="KW-0479">Metal-binding</keyword>
<protein>
    <recommendedName>
        <fullName evidence="4 14">tRNA(His) guanylyltransferase</fullName>
        <ecNumber evidence="4 14">2.7.7.79</ecNumber>
    </recommendedName>
    <alternativeName>
        <fullName evidence="14">tRNA-histidine guanylyltransferase</fullName>
    </alternativeName>
</protein>
<evidence type="ECO:0000256" key="11">
    <source>
        <dbReference type="ARBA" id="ARBA00023134"/>
    </source>
</evidence>
<dbReference type="Pfam" id="PF14413">
    <property type="entry name" value="Thg1C"/>
    <property type="match status" value="1"/>
</dbReference>
<feature type="binding site" evidence="16">
    <location>
        <position position="29"/>
    </location>
    <ligand>
        <name>Mg(2+)</name>
        <dbReference type="ChEBI" id="CHEBI:18420"/>
        <label>2</label>
        <note>catalytic</note>
    </ligand>
</feature>
<feature type="binding site" evidence="15">
    <location>
        <begin position="75"/>
        <end position="76"/>
    </location>
    <ligand>
        <name>GTP</name>
        <dbReference type="ChEBI" id="CHEBI:37565"/>
    </ligand>
</feature>
<evidence type="ECO:0000259" key="17">
    <source>
        <dbReference type="Pfam" id="PF04446"/>
    </source>
</evidence>
<keyword evidence="12" id="KW-0539">Nucleus</keyword>
<dbReference type="PANTHER" id="PTHR12729:SF6">
    <property type="entry name" value="TRNA(HIS) GUANYLYLTRANSFERASE-RELATED"/>
    <property type="match status" value="1"/>
</dbReference>
<dbReference type="GO" id="GO:0000287">
    <property type="term" value="F:magnesium ion binding"/>
    <property type="evidence" value="ECO:0007669"/>
    <property type="project" value="UniProtKB-UniRule"/>
</dbReference>
<evidence type="ECO:0000256" key="3">
    <source>
        <dbReference type="ARBA" id="ARBA00010113"/>
    </source>
</evidence>
<dbReference type="PIRSF" id="PIRSF028980">
    <property type="entry name" value="tRNAHis_guanylyltransferase"/>
    <property type="match status" value="1"/>
</dbReference>
<feature type="binding site" evidence="16">
    <location>
        <position position="76"/>
    </location>
    <ligand>
        <name>Mg(2+)</name>
        <dbReference type="ChEBI" id="CHEBI:18420"/>
        <label>1</label>
        <note>catalytic</note>
    </ligand>
</feature>
<name>A0AAD9IJQ1_PROWI</name>
<evidence type="ECO:0000313" key="19">
    <source>
        <dbReference type="EMBL" id="KAK2078941.1"/>
    </source>
</evidence>
<evidence type="ECO:0000256" key="5">
    <source>
        <dbReference type="ARBA" id="ARBA00022679"/>
    </source>
</evidence>
<reference evidence="19" key="1">
    <citation type="submission" date="2021-01" db="EMBL/GenBank/DDBJ databases">
        <authorList>
            <person name="Eckstrom K.M.E."/>
        </authorList>
    </citation>
    <scope>NUCLEOTIDE SEQUENCE</scope>
    <source>
        <strain evidence="19">UVCC 0001</strain>
    </source>
</reference>
<keyword evidence="6 14" id="KW-0819">tRNA processing</keyword>
<keyword evidence="11 14" id="KW-0342">GTP-binding</keyword>
<dbReference type="GO" id="GO:0006400">
    <property type="term" value="P:tRNA modification"/>
    <property type="evidence" value="ECO:0007669"/>
    <property type="project" value="UniProtKB-UniRule"/>
</dbReference>
<keyword evidence="5 14" id="KW-0808">Transferase</keyword>
<dbReference type="InterPro" id="IPR038469">
    <property type="entry name" value="tRNAHis_GuaTrfase_Thg1_sf"/>
</dbReference>
<dbReference type="Proteomes" id="UP001255856">
    <property type="component" value="Unassembled WGS sequence"/>
</dbReference>
<comment type="similarity">
    <text evidence="3 14">Belongs to the tRNA(His) guanylyltransferase family.</text>
</comment>
<dbReference type="Pfam" id="PF04446">
    <property type="entry name" value="Thg1"/>
    <property type="match status" value="1"/>
</dbReference>
<feature type="binding site" evidence="16">
    <location>
        <position position="30"/>
    </location>
    <ligand>
        <name>Mg(2+)</name>
        <dbReference type="ChEBI" id="CHEBI:18420"/>
        <label>1</label>
        <note>catalytic</note>
    </ligand>
</feature>
<evidence type="ECO:0000256" key="15">
    <source>
        <dbReference type="PIRSR" id="PIRSR028980-1"/>
    </source>
</evidence>
<keyword evidence="20" id="KW-1185">Reference proteome</keyword>
<proteinExistence type="inferred from homology"/>
<keyword evidence="10 14" id="KW-0460">Magnesium</keyword>
<dbReference type="InterPro" id="IPR007537">
    <property type="entry name" value="tRNAHis_GuaTrfase_Thg1"/>
</dbReference>
<sequence length="257" mass="29374">MAKSAYEYVKQFELADKLLPGCWIVVRVDGKGFTRFCEDHGFEKPNDERALALMDDAALAVMAAFPDVRLAFGESDEYSFVLAPSSKLYGRRSSKLVSLITSCFTGSYIRRWPERLPGTPLRSTPLFDGRAVCYPTLKILRDYLAWRQVDTHINNLYNTCFWALVKAGSSQTAAHERLKGTLSSHKNEMLFSEFGINYNHVPERFRKGSTLVRQLKRIKVERPDGTEGARERWETAVLHCDIIGDAFWRDNPHLTED</sequence>
<evidence type="ECO:0000256" key="10">
    <source>
        <dbReference type="ARBA" id="ARBA00022842"/>
    </source>
</evidence>
<evidence type="ECO:0000256" key="14">
    <source>
        <dbReference type="PIRNR" id="PIRNR028980"/>
    </source>
</evidence>
<dbReference type="FunFam" id="3.30.70.3000:FF:000002">
    <property type="entry name" value="tRNA(His) guanylyltransferase 1"/>
    <property type="match status" value="1"/>
</dbReference>
<comment type="subcellular location">
    <subcellularLocation>
        <location evidence="2">Nucleus</location>
    </subcellularLocation>
</comment>
<dbReference type="GO" id="GO:0008193">
    <property type="term" value="F:tRNA guanylyltransferase activity"/>
    <property type="evidence" value="ECO:0007669"/>
    <property type="project" value="UniProtKB-UniRule"/>
</dbReference>
<gene>
    <name evidence="19" type="ORF">QBZ16_002631</name>
</gene>
<evidence type="ECO:0000256" key="13">
    <source>
        <dbReference type="ARBA" id="ARBA00047281"/>
    </source>
</evidence>
<evidence type="ECO:0000313" key="20">
    <source>
        <dbReference type="Proteomes" id="UP001255856"/>
    </source>
</evidence>
<dbReference type="GO" id="GO:0005654">
    <property type="term" value="C:nucleoplasm"/>
    <property type="evidence" value="ECO:0007669"/>
    <property type="project" value="UniProtKB-ARBA"/>
</dbReference>
<comment type="catalytic activity">
    <reaction evidence="13 14">
        <text>a 5'-end ribonucleotide-tRNA(His) + GTP + ATP + H2O = a 5'-end phospho-guanosine-ribonucleotide-tRNA(His) + AMP + 2 diphosphate + H(+)</text>
        <dbReference type="Rhea" id="RHEA:54564"/>
        <dbReference type="Rhea" id="RHEA-COMP:14193"/>
        <dbReference type="Rhea" id="RHEA-COMP:14917"/>
        <dbReference type="ChEBI" id="CHEBI:15377"/>
        <dbReference type="ChEBI" id="CHEBI:15378"/>
        <dbReference type="ChEBI" id="CHEBI:30616"/>
        <dbReference type="ChEBI" id="CHEBI:33019"/>
        <dbReference type="ChEBI" id="CHEBI:37565"/>
        <dbReference type="ChEBI" id="CHEBI:138282"/>
        <dbReference type="ChEBI" id="CHEBI:141847"/>
        <dbReference type="ChEBI" id="CHEBI:456215"/>
        <dbReference type="EC" id="2.7.7.79"/>
    </reaction>
</comment>
<feature type="binding site" evidence="16">
    <location>
        <position position="76"/>
    </location>
    <ligand>
        <name>Mg(2+)</name>
        <dbReference type="ChEBI" id="CHEBI:18420"/>
        <label>2</label>
        <note>catalytic</note>
    </ligand>
</feature>
<dbReference type="EMBL" id="JASFZW010000003">
    <property type="protein sequence ID" value="KAK2078941.1"/>
    <property type="molecule type" value="Genomic_DNA"/>
</dbReference>
<accession>A0AAD9IJQ1</accession>
<evidence type="ECO:0000256" key="4">
    <source>
        <dbReference type="ARBA" id="ARBA00012511"/>
    </source>
</evidence>
<comment type="caution">
    <text evidence="19">The sequence shown here is derived from an EMBL/GenBank/DDBJ whole genome shotgun (WGS) entry which is preliminary data.</text>
</comment>
<feature type="domain" description="Thg1 C-terminal" evidence="18">
    <location>
        <begin position="139"/>
        <end position="243"/>
    </location>
</feature>
<feature type="domain" description="tRNAHis guanylyltransferase catalytic" evidence="17">
    <location>
        <begin position="6"/>
        <end position="135"/>
    </location>
</feature>
<keyword evidence="9 14" id="KW-0547">Nucleotide-binding</keyword>
<keyword evidence="7 14" id="KW-0548">Nucleotidyltransferase</keyword>
<dbReference type="InterPro" id="IPR025845">
    <property type="entry name" value="Thg1_C_dom"/>
</dbReference>
<comment type="cofactor">
    <cofactor evidence="16">
        <name>Mg(2+)</name>
        <dbReference type="ChEBI" id="CHEBI:18420"/>
    </cofactor>
    <text evidence="16">Binds 2 magnesium ions per subunit.</text>
</comment>
<evidence type="ECO:0000256" key="8">
    <source>
        <dbReference type="ARBA" id="ARBA00022723"/>
    </source>
</evidence>
<organism evidence="19 20">
    <name type="scientific">Prototheca wickerhamii</name>
    <dbReference type="NCBI Taxonomy" id="3111"/>
    <lineage>
        <taxon>Eukaryota</taxon>
        <taxon>Viridiplantae</taxon>
        <taxon>Chlorophyta</taxon>
        <taxon>core chlorophytes</taxon>
        <taxon>Trebouxiophyceae</taxon>
        <taxon>Chlorellales</taxon>
        <taxon>Chlorellaceae</taxon>
        <taxon>Prototheca</taxon>
    </lineage>
</organism>
<feature type="binding site" evidence="16">
    <location>
        <position position="29"/>
    </location>
    <ligand>
        <name>Mg(2+)</name>
        <dbReference type="ChEBI" id="CHEBI:18420"/>
        <label>1</label>
        <note>catalytic</note>
    </ligand>
</feature>
<evidence type="ECO:0000256" key="12">
    <source>
        <dbReference type="ARBA" id="ARBA00023242"/>
    </source>
</evidence>
<evidence type="ECO:0000256" key="16">
    <source>
        <dbReference type="PIRSR" id="PIRSR028980-2"/>
    </source>
</evidence>
<dbReference type="Gene3D" id="3.30.70.3000">
    <property type="match status" value="1"/>
</dbReference>
<dbReference type="GO" id="GO:0005525">
    <property type="term" value="F:GTP binding"/>
    <property type="evidence" value="ECO:0007669"/>
    <property type="project" value="UniProtKB-UniRule"/>
</dbReference>
<evidence type="ECO:0000256" key="1">
    <source>
        <dbReference type="ARBA" id="ARBA00002939"/>
    </source>
</evidence>
<evidence type="ECO:0000259" key="18">
    <source>
        <dbReference type="Pfam" id="PF14413"/>
    </source>
</evidence>
<evidence type="ECO:0000256" key="7">
    <source>
        <dbReference type="ARBA" id="ARBA00022695"/>
    </source>
</evidence>
<evidence type="ECO:0000256" key="6">
    <source>
        <dbReference type="ARBA" id="ARBA00022694"/>
    </source>
</evidence>
<dbReference type="InterPro" id="IPR024956">
    <property type="entry name" value="tRNAHis_GuaTrfase_cat"/>
</dbReference>
<dbReference type="EC" id="2.7.7.79" evidence="4 14"/>
<evidence type="ECO:0000256" key="2">
    <source>
        <dbReference type="ARBA" id="ARBA00004123"/>
    </source>
</evidence>
<dbReference type="PANTHER" id="PTHR12729">
    <property type="entry name" value="TRNA(HIS) GUANYLYLTRANSFERASE-RELATED"/>
    <property type="match status" value="1"/>
</dbReference>
<dbReference type="AlphaFoldDB" id="A0AAD9IJQ1"/>